<dbReference type="SMART" id="SM00382">
    <property type="entry name" value="AAA"/>
    <property type="match status" value="1"/>
</dbReference>
<dbReference type="PANTHER" id="PTHR42781:SF4">
    <property type="entry name" value="SPERMIDINE_PUTRESCINE IMPORT ATP-BINDING PROTEIN POTA"/>
    <property type="match status" value="1"/>
</dbReference>
<accession>C8NAP8</accession>
<dbReference type="RefSeq" id="WP_004141322.1">
    <property type="nucleotide sequence ID" value="NZ_GG694027.1"/>
</dbReference>
<dbReference type="InterPro" id="IPR004606">
    <property type="entry name" value="Mop_domain"/>
</dbReference>
<keyword evidence="10" id="KW-1185">Reference proteome</keyword>
<gene>
    <name evidence="9" type="ORF">HMPREF0198_1576</name>
</gene>
<evidence type="ECO:0000256" key="1">
    <source>
        <dbReference type="ARBA" id="ARBA00022448"/>
    </source>
</evidence>
<dbReference type="InterPro" id="IPR005116">
    <property type="entry name" value="Transp-assoc_OB_typ1"/>
</dbReference>
<feature type="domain" description="Mop" evidence="8">
    <location>
        <begin position="335"/>
        <end position="400"/>
    </location>
</feature>
<dbReference type="GeneID" id="84790511"/>
<dbReference type="Gene3D" id="3.40.50.300">
    <property type="entry name" value="P-loop containing nucleotide triphosphate hydrolases"/>
    <property type="match status" value="1"/>
</dbReference>
<organism evidence="9 10">
    <name type="scientific">Cardiobacterium hominis (strain ATCC 15826 / DSM 8339 / NCTC 10426 / 6573)</name>
    <dbReference type="NCBI Taxonomy" id="638300"/>
    <lineage>
        <taxon>Bacteria</taxon>
        <taxon>Pseudomonadati</taxon>
        <taxon>Pseudomonadota</taxon>
        <taxon>Gammaproteobacteria</taxon>
        <taxon>Cardiobacteriales</taxon>
        <taxon>Cardiobacteriaceae</taxon>
        <taxon>Cardiobacterium</taxon>
    </lineage>
</organism>
<dbReference type="Proteomes" id="UP000004870">
    <property type="component" value="Unassembled WGS sequence"/>
</dbReference>
<dbReference type="SUPFAM" id="SSF50331">
    <property type="entry name" value="MOP-like"/>
    <property type="match status" value="2"/>
</dbReference>
<name>C8NAP8_CARH6</name>
<dbReference type="PANTHER" id="PTHR42781">
    <property type="entry name" value="SPERMIDINE/PUTRESCINE IMPORT ATP-BINDING PROTEIN POTA"/>
    <property type="match status" value="1"/>
</dbReference>
<evidence type="ECO:0000313" key="10">
    <source>
        <dbReference type="Proteomes" id="UP000004870"/>
    </source>
</evidence>
<reference evidence="9 10" key="1">
    <citation type="submission" date="2009-08" db="EMBL/GenBank/DDBJ databases">
        <authorList>
            <person name="Qin X."/>
            <person name="Bachman B."/>
            <person name="Battles P."/>
            <person name="Bell A."/>
            <person name="Bess C."/>
            <person name="Bickham C."/>
            <person name="Chaboub L."/>
            <person name="Chen D."/>
            <person name="Coyle M."/>
            <person name="Deiros D.R."/>
            <person name="Dinh H."/>
            <person name="Forbes L."/>
            <person name="Fowler G."/>
            <person name="Francisco L."/>
            <person name="Fu Q."/>
            <person name="Gubbala S."/>
            <person name="Hale W."/>
            <person name="Han Y."/>
            <person name="Hemphill L."/>
            <person name="Highlander S.K."/>
            <person name="Hirani K."/>
            <person name="Hogues M."/>
            <person name="Jackson L."/>
            <person name="Jakkamsetti A."/>
            <person name="Javaid M."/>
            <person name="Jiang H."/>
            <person name="Korchina V."/>
            <person name="Kovar C."/>
            <person name="Lara F."/>
            <person name="Lee S."/>
            <person name="Mata R."/>
            <person name="Mathew T."/>
            <person name="Moen C."/>
            <person name="Morales K."/>
            <person name="Munidasa M."/>
            <person name="Nazareth L."/>
            <person name="Ngo R."/>
            <person name="Nguyen L."/>
            <person name="Okwuonu G."/>
            <person name="Ongeri F."/>
            <person name="Patil S."/>
            <person name="Petrosino J."/>
            <person name="Pham C."/>
            <person name="Pham P."/>
            <person name="Pu L.-L."/>
            <person name="Puazo M."/>
            <person name="Raj R."/>
            <person name="Reid J."/>
            <person name="Rouhana J."/>
            <person name="Saada N."/>
            <person name="Shang Y."/>
            <person name="Simmons D."/>
            <person name="Thornton R."/>
            <person name="Warren J."/>
            <person name="Weissenberger G."/>
            <person name="Zhang J."/>
            <person name="Zhang L."/>
            <person name="Zhou C."/>
            <person name="Zhu D."/>
            <person name="Muzny D."/>
            <person name="Worley K."/>
            <person name="Gibbs R."/>
        </authorList>
    </citation>
    <scope>NUCLEOTIDE SEQUENCE [LARGE SCALE GENOMIC DNA]</scope>
    <source>
        <strain evidence="10">ATCC 15826 / DSM 8339 / NCTC 10426 / 6573</strain>
    </source>
</reference>
<evidence type="ECO:0000256" key="6">
    <source>
        <dbReference type="PROSITE-ProRule" id="PRU01213"/>
    </source>
</evidence>
<dbReference type="InterPro" id="IPR003593">
    <property type="entry name" value="AAA+_ATPase"/>
</dbReference>
<keyword evidence="1" id="KW-0813">Transport</keyword>
<protein>
    <submittedName>
        <fullName evidence="9">ABC transporter, ATP-binding protein</fullName>
    </submittedName>
</protein>
<dbReference type="Pfam" id="PF00005">
    <property type="entry name" value="ABC_tran"/>
    <property type="match status" value="1"/>
</dbReference>
<dbReference type="Pfam" id="PF03459">
    <property type="entry name" value="TOBE"/>
    <property type="match status" value="2"/>
</dbReference>
<dbReference type="InterPro" id="IPR003439">
    <property type="entry name" value="ABC_transporter-like_ATP-bd"/>
</dbReference>
<feature type="domain" description="ABC transporter" evidence="7">
    <location>
        <begin position="1"/>
        <end position="236"/>
    </location>
</feature>
<dbReference type="InterPro" id="IPR027417">
    <property type="entry name" value="P-loop_NTPase"/>
</dbReference>
<dbReference type="InterPro" id="IPR036388">
    <property type="entry name" value="WH-like_DNA-bd_sf"/>
</dbReference>
<evidence type="ECO:0000259" key="7">
    <source>
        <dbReference type="PROSITE" id="PS50893"/>
    </source>
</evidence>
<dbReference type="InterPro" id="IPR036390">
    <property type="entry name" value="WH_DNA-bd_sf"/>
</dbReference>
<dbReference type="GO" id="GO:0016887">
    <property type="term" value="F:ATP hydrolysis activity"/>
    <property type="evidence" value="ECO:0007669"/>
    <property type="project" value="InterPro"/>
</dbReference>
<keyword evidence="2 6" id="KW-0500">Molybdenum</keyword>
<evidence type="ECO:0000256" key="4">
    <source>
        <dbReference type="ARBA" id="ARBA00022840"/>
    </source>
</evidence>
<dbReference type="NCBIfam" id="TIGR00638">
    <property type="entry name" value="Mop"/>
    <property type="match status" value="2"/>
</dbReference>
<keyword evidence="4 9" id="KW-0067">ATP-binding</keyword>
<dbReference type="SUPFAM" id="SSF52540">
    <property type="entry name" value="P-loop containing nucleoside triphosphate hydrolases"/>
    <property type="match status" value="1"/>
</dbReference>
<keyword evidence="3" id="KW-0547">Nucleotide-binding</keyword>
<dbReference type="PROSITE" id="PS50893">
    <property type="entry name" value="ABC_TRANSPORTER_2"/>
    <property type="match status" value="1"/>
</dbReference>
<dbReference type="OrthoDB" id="9802264at2"/>
<dbReference type="STRING" id="2718.CHUV0807_1677"/>
<dbReference type="EMBL" id="ACKY01000095">
    <property type="protein sequence ID" value="EEV88269.1"/>
    <property type="molecule type" value="Genomic_DNA"/>
</dbReference>
<evidence type="ECO:0000313" key="9">
    <source>
        <dbReference type="EMBL" id="EEV88269.1"/>
    </source>
</evidence>
<feature type="domain" description="Mop" evidence="8">
    <location>
        <begin position="406"/>
        <end position="472"/>
    </location>
</feature>
<evidence type="ECO:0000256" key="3">
    <source>
        <dbReference type="ARBA" id="ARBA00022741"/>
    </source>
</evidence>
<proteinExistence type="predicted"/>
<dbReference type="InterPro" id="IPR050093">
    <property type="entry name" value="ABC_SmlMolc_Importer"/>
</dbReference>
<dbReference type="GO" id="GO:0005524">
    <property type="term" value="F:ATP binding"/>
    <property type="evidence" value="ECO:0007669"/>
    <property type="project" value="UniProtKB-KW"/>
</dbReference>
<dbReference type="PROSITE" id="PS51866">
    <property type="entry name" value="MOP"/>
    <property type="match status" value="2"/>
</dbReference>
<dbReference type="Gene3D" id="1.10.10.10">
    <property type="entry name" value="Winged helix-like DNA-binding domain superfamily/Winged helix DNA-binding domain"/>
    <property type="match status" value="1"/>
</dbReference>
<dbReference type="AlphaFoldDB" id="C8NAP8"/>
<sequence length="472" mass="50605">MSRFDIRVQKSLPGVRLDAHLQTDAARVVIIGGSGSGKTLFMQAVAGLYRPDGGHIRIGERVFYDGTTNLPTARRNVAYLFQDYALFPHLTVAQNIAFGLHSGWRNPGRRQPRGEVAAWLERLHIAHIANAYPAQLSGGQKQRTALARALIRRPTLLLLDEPFSALDTGLRAQMRALVGELQREYNVPLLLITHDPADAEALGDVVYQMNRHGEEAGLQAVSAPPVSAPAAEIRVNGIPLAEPHSLQLLAALAETPALTTVCQRLHIPVKRAQDTLDGLNNLAGAALTRCDGDKTHLTADGHAWLARVRTQAETFRQFLATHNINPTELLAMHFNISTRNQLKGTISAVQEGAVNSEIAISIGAHPLTAIITRASAERLGLKAGVEAYALIKASDVMIGSADIAAQISARNAIPGTISRIETGAVNDEVTLDIGDGNSLVAIITRTSAERLGFRVGQNACAIIKASNVMIGC</sequence>
<dbReference type="GO" id="GO:0003677">
    <property type="term" value="F:DNA binding"/>
    <property type="evidence" value="ECO:0007669"/>
    <property type="project" value="UniProtKB-KW"/>
</dbReference>
<evidence type="ECO:0000259" key="8">
    <source>
        <dbReference type="PROSITE" id="PS51866"/>
    </source>
</evidence>
<dbReference type="HOGENOM" id="CLU_000604_1_1_6"/>
<evidence type="ECO:0000256" key="5">
    <source>
        <dbReference type="ARBA" id="ARBA00023125"/>
    </source>
</evidence>
<evidence type="ECO:0000256" key="2">
    <source>
        <dbReference type="ARBA" id="ARBA00022505"/>
    </source>
</evidence>
<dbReference type="InterPro" id="IPR008995">
    <property type="entry name" value="Mo/tungstate-bd_C_term_dom"/>
</dbReference>
<dbReference type="SUPFAM" id="SSF46785">
    <property type="entry name" value="Winged helix' DNA-binding domain"/>
    <property type="match status" value="1"/>
</dbReference>
<dbReference type="GO" id="GO:0015689">
    <property type="term" value="P:molybdate ion transport"/>
    <property type="evidence" value="ECO:0007669"/>
    <property type="project" value="InterPro"/>
</dbReference>
<comment type="caution">
    <text evidence="9">The sequence shown here is derived from an EMBL/GenBank/DDBJ whole genome shotgun (WGS) entry which is preliminary data.</text>
</comment>
<dbReference type="Gene3D" id="2.40.50.100">
    <property type="match status" value="2"/>
</dbReference>
<keyword evidence="5" id="KW-0238">DNA-binding</keyword>